<evidence type="ECO:0000256" key="2">
    <source>
        <dbReference type="SAM" id="Phobius"/>
    </source>
</evidence>
<keyword evidence="2" id="KW-0472">Membrane</keyword>
<feature type="region of interest" description="Disordered" evidence="1">
    <location>
        <begin position="172"/>
        <end position="237"/>
    </location>
</feature>
<feature type="transmembrane region" description="Helical" evidence="2">
    <location>
        <begin position="32"/>
        <end position="49"/>
    </location>
</feature>
<evidence type="ECO:0000256" key="1">
    <source>
        <dbReference type="SAM" id="MobiDB-lite"/>
    </source>
</evidence>
<evidence type="ECO:0000313" key="3">
    <source>
        <dbReference type="EMBL" id="KAK7113273.1"/>
    </source>
</evidence>
<keyword evidence="2" id="KW-0812">Transmembrane</keyword>
<dbReference type="AlphaFoldDB" id="A0AAN9BWU6"/>
<gene>
    <name evidence="3" type="ORF">V1264_012585</name>
</gene>
<protein>
    <submittedName>
        <fullName evidence="3">Uncharacterized protein</fullName>
    </submittedName>
</protein>
<organism evidence="3 4">
    <name type="scientific">Littorina saxatilis</name>
    <dbReference type="NCBI Taxonomy" id="31220"/>
    <lineage>
        <taxon>Eukaryota</taxon>
        <taxon>Metazoa</taxon>
        <taxon>Spiralia</taxon>
        <taxon>Lophotrochozoa</taxon>
        <taxon>Mollusca</taxon>
        <taxon>Gastropoda</taxon>
        <taxon>Caenogastropoda</taxon>
        <taxon>Littorinimorpha</taxon>
        <taxon>Littorinoidea</taxon>
        <taxon>Littorinidae</taxon>
        <taxon>Littorina</taxon>
    </lineage>
</organism>
<keyword evidence="2" id="KW-1133">Transmembrane helix</keyword>
<accession>A0AAN9BWU6</accession>
<name>A0AAN9BWU6_9CAEN</name>
<evidence type="ECO:0000313" key="4">
    <source>
        <dbReference type="Proteomes" id="UP001374579"/>
    </source>
</evidence>
<proteinExistence type="predicted"/>
<sequence length="259" mass="27741">MSGCKQATTIGRGGLTATAEQHFYSAGATRRIVLRVAVVYVLVTFFSTVPAEGLSFPSWAQNNCNKTEYFDHGTAHCESCCDICCFAKIKGTAETCGRECPEYSAKLLRDNVPREEENSVKKGGIIGQSTHGNAQLSPAATTGIIAAVVVSGLALAGIFFVKRKAIFRTCKREPEQNPDPEAATSLQTLQEASPASPAALAFSTHEADAGQNAGRAEEEVKTPVQVSAEGRRGTEETTLEAPLCHFYDSDTQRKNFVLS</sequence>
<comment type="caution">
    <text evidence="3">The sequence shown here is derived from an EMBL/GenBank/DDBJ whole genome shotgun (WGS) entry which is preliminary data.</text>
</comment>
<keyword evidence="4" id="KW-1185">Reference proteome</keyword>
<reference evidence="3 4" key="1">
    <citation type="submission" date="2024-02" db="EMBL/GenBank/DDBJ databases">
        <title>Chromosome-scale genome assembly of the rough periwinkle Littorina saxatilis.</title>
        <authorList>
            <person name="De Jode A."/>
            <person name="Faria R."/>
            <person name="Formenti G."/>
            <person name="Sims Y."/>
            <person name="Smith T.P."/>
            <person name="Tracey A."/>
            <person name="Wood J.M.D."/>
            <person name="Zagrodzka Z.B."/>
            <person name="Johannesson K."/>
            <person name="Butlin R.K."/>
            <person name="Leder E.H."/>
        </authorList>
    </citation>
    <scope>NUCLEOTIDE SEQUENCE [LARGE SCALE GENOMIC DNA]</scope>
    <source>
        <strain evidence="3">Snail1</strain>
        <tissue evidence="3">Muscle</tissue>
    </source>
</reference>
<dbReference type="Proteomes" id="UP001374579">
    <property type="component" value="Unassembled WGS sequence"/>
</dbReference>
<feature type="compositionally biased region" description="Low complexity" evidence="1">
    <location>
        <begin position="192"/>
        <end position="201"/>
    </location>
</feature>
<feature type="transmembrane region" description="Helical" evidence="2">
    <location>
        <begin position="139"/>
        <end position="161"/>
    </location>
</feature>
<dbReference type="EMBL" id="JBAMIC010000002">
    <property type="protein sequence ID" value="KAK7113273.1"/>
    <property type="molecule type" value="Genomic_DNA"/>
</dbReference>